<accession>A0A1J5TXB8</accession>
<dbReference type="GO" id="GO:0044027">
    <property type="term" value="P:negative regulation of gene expression via chromosomal CpG island methylation"/>
    <property type="evidence" value="ECO:0007669"/>
    <property type="project" value="TreeGrafter"/>
</dbReference>
<dbReference type="Proteomes" id="UP000182798">
    <property type="component" value="Unassembled WGS sequence"/>
</dbReference>
<evidence type="ECO:0000256" key="8">
    <source>
        <dbReference type="RuleBase" id="RU000417"/>
    </source>
</evidence>
<proteinExistence type="inferred from homology"/>
<evidence type="ECO:0000256" key="1">
    <source>
        <dbReference type="ARBA" id="ARBA00022603"/>
    </source>
</evidence>
<dbReference type="Gene3D" id="3.90.120.10">
    <property type="entry name" value="DNA Methylase, subunit A, domain 2"/>
    <property type="match status" value="1"/>
</dbReference>
<dbReference type="GO" id="GO:0032259">
    <property type="term" value="P:methylation"/>
    <property type="evidence" value="ECO:0007669"/>
    <property type="project" value="UniProtKB-KW"/>
</dbReference>
<keyword evidence="4" id="KW-0680">Restriction system</keyword>
<comment type="similarity">
    <text evidence="6 7">Belongs to the class I-like SAM-binding methyltransferase superfamily. C5-methyltransferase family.</text>
</comment>
<dbReference type="EMBL" id="MIQH01000313">
    <property type="protein sequence ID" value="OIR25491.1"/>
    <property type="molecule type" value="Genomic_DNA"/>
</dbReference>
<dbReference type="Pfam" id="PF00145">
    <property type="entry name" value="DNA_methylase"/>
    <property type="match status" value="1"/>
</dbReference>
<comment type="catalytic activity">
    <reaction evidence="5 8">
        <text>a 2'-deoxycytidine in DNA + S-adenosyl-L-methionine = a 5-methyl-2'-deoxycytidine in DNA + S-adenosyl-L-homocysteine + H(+)</text>
        <dbReference type="Rhea" id="RHEA:13681"/>
        <dbReference type="Rhea" id="RHEA-COMP:11369"/>
        <dbReference type="Rhea" id="RHEA-COMP:11370"/>
        <dbReference type="ChEBI" id="CHEBI:15378"/>
        <dbReference type="ChEBI" id="CHEBI:57856"/>
        <dbReference type="ChEBI" id="CHEBI:59789"/>
        <dbReference type="ChEBI" id="CHEBI:85452"/>
        <dbReference type="ChEBI" id="CHEBI:85454"/>
        <dbReference type="EC" id="2.1.1.37"/>
    </reaction>
</comment>
<evidence type="ECO:0000313" key="9">
    <source>
        <dbReference type="EMBL" id="OIR25491.1"/>
    </source>
</evidence>
<dbReference type="InterPro" id="IPR029063">
    <property type="entry name" value="SAM-dependent_MTases_sf"/>
</dbReference>
<dbReference type="PROSITE" id="PS00095">
    <property type="entry name" value="C5_MTASE_2"/>
    <property type="match status" value="1"/>
</dbReference>
<evidence type="ECO:0000256" key="5">
    <source>
        <dbReference type="ARBA" id="ARBA00047422"/>
    </source>
</evidence>
<dbReference type="PRINTS" id="PR00105">
    <property type="entry name" value="C5METTRFRASE"/>
</dbReference>
<dbReference type="NCBIfam" id="TIGR00675">
    <property type="entry name" value="dcm"/>
    <property type="match status" value="1"/>
</dbReference>
<dbReference type="SUPFAM" id="SSF53335">
    <property type="entry name" value="S-adenosyl-L-methionine-dependent methyltransferases"/>
    <property type="match status" value="1"/>
</dbReference>
<dbReference type="InterPro" id="IPR050390">
    <property type="entry name" value="C5-Methyltransferase"/>
</dbReference>
<dbReference type="GO" id="GO:0003886">
    <property type="term" value="F:DNA (cytosine-5-)-methyltransferase activity"/>
    <property type="evidence" value="ECO:0007669"/>
    <property type="project" value="UniProtKB-EC"/>
</dbReference>
<comment type="caution">
    <text evidence="9">The sequence shown here is derived from an EMBL/GenBank/DDBJ whole genome shotgun (WGS) entry which is preliminary data.</text>
</comment>
<dbReference type="OrthoDB" id="9813719at2"/>
<dbReference type="EC" id="2.1.1.37" evidence="8"/>
<feature type="active site" evidence="6">
    <location>
        <position position="141"/>
    </location>
</feature>
<evidence type="ECO:0000256" key="2">
    <source>
        <dbReference type="ARBA" id="ARBA00022679"/>
    </source>
</evidence>
<dbReference type="PROSITE" id="PS00094">
    <property type="entry name" value="C5_MTASE_1"/>
    <property type="match status" value="1"/>
</dbReference>
<dbReference type="InterPro" id="IPR001525">
    <property type="entry name" value="C5_MeTfrase"/>
</dbReference>
<dbReference type="PROSITE" id="PS51679">
    <property type="entry name" value="SAM_MT_C5"/>
    <property type="match status" value="1"/>
</dbReference>
<sequence>MSKEFISESLLADIMSVSKRTVQSWKKNGKVKPLKNGLYSLSSLVHFPQVKAMMESNWDKEKIIKPIKDYNSIELFAGAGGLAIGLEKAGFNAVALNEIDKNACATLRKNRPEWNVIEDDISNIDFTVYKNIDFLSGGFPCQAFSYAGNKLGFEDTRGTLFFEFARAIKEIKPKVFLGENVRGLLTHDNGKTLEAIKSVIQELGYTLIEPRVLKAIFYRVPQKRERLFLVCIRNDLVKYNNFEWPEPYNKILTVKDALKKGDLYNTDCPDSQGQVYPGRKKEILSMVPPGGCWVDLPDKIQQEYMQKSYFMGGGKTGMARRLSYDNPSLTLTCAPAQKQTERCHPEETRPLAIREYARIQTFPDSWGFIGSISSQYKQIGNAVPVNLAYAMGKKLIALLNNIENRIEVSEVYKSEEKEKTEMQMSLFEPKTEYVIKTHNKKIQRTQKDASLI</sequence>
<dbReference type="Gene3D" id="3.40.50.150">
    <property type="entry name" value="Vaccinia Virus protein VP39"/>
    <property type="match status" value="1"/>
</dbReference>
<dbReference type="RefSeq" id="WP_071563451.1">
    <property type="nucleotide sequence ID" value="NZ_MIQH01000313.1"/>
</dbReference>
<dbReference type="REBASE" id="229724">
    <property type="entry name" value="M.BthBATORF6750P"/>
</dbReference>
<keyword evidence="3 6" id="KW-0949">S-adenosyl-L-methionine</keyword>
<dbReference type="AlphaFoldDB" id="A0A1J5TXB8"/>
<dbReference type="GO" id="GO:0003677">
    <property type="term" value="F:DNA binding"/>
    <property type="evidence" value="ECO:0007669"/>
    <property type="project" value="TreeGrafter"/>
</dbReference>
<gene>
    <name evidence="9" type="ORF">BGC33_06750</name>
</gene>
<dbReference type="PANTHER" id="PTHR10629:SF52">
    <property type="entry name" value="DNA (CYTOSINE-5)-METHYLTRANSFERASE 1"/>
    <property type="match status" value="1"/>
</dbReference>
<reference evidence="10" key="1">
    <citation type="submission" date="2016-09" db="EMBL/GenBank/DDBJ databases">
        <title>Genome Sequence of Bathymodiolus thermophilus sulfur-oxidizing gill endosymbiont.</title>
        <authorList>
            <person name="Ponnudurai R."/>
            <person name="Kleiner M."/>
            <person name="Sayavedra L."/>
            <person name="Thuermer A."/>
            <person name="Felbeck H."/>
            <person name="Schlueter R."/>
            <person name="Schweder T."/>
            <person name="Markert S."/>
        </authorList>
    </citation>
    <scope>NUCLEOTIDE SEQUENCE [LARGE SCALE GENOMIC DNA]</scope>
    <source>
        <strain evidence="10">BAT/CrabSpa'14</strain>
    </source>
</reference>
<evidence type="ECO:0000313" key="10">
    <source>
        <dbReference type="Proteomes" id="UP000182798"/>
    </source>
</evidence>
<dbReference type="CDD" id="cd00315">
    <property type="entry name" value="Cyt_C5_DNA_methylase"/>
    <property type="match status" value="1"/>
</dbReference>
<name>A0A1J5TXB8_9GAMM</name>
<organism evidence="9 10">
    <name type="scientific">Bathymodiolus thermophilus thioautotrophic gill symbiont</name>
    <dbReference type="NCBI Taxonomy" id="2360"/>
    <lineage>
        <taxon>Bacteria</taxon>
        <taxon>Pseudomonadati</taxon>
        <taxon>Pseudomonadota</taxon>
        <taxon>Gammaproteobacteria</taxon>
        <taxon>sulfur-oxidizing symbionts</taxon>
    </lineage>
</organism>
<keyword evidence="1 6" id="KW-0489">Methyltransferase</keyword>
<evidence type="ECO:0000256" key="6">
    <source>
        <dbReference type="PROSITE-ProRule" id="PRU01016"/>
    </source>
</evidence>
<evidence type="ECO:0000256" key="4">
    <source>
        <dbReference type="ARBA" id="ARBA00022747"/>
    </source>
</evidence>
<keyword evidence="2 6" id="KW-0808">Transferase</keyword>
<dbReference type="PANTHER" id="PTHR10629">
    <property type="entry name" value="CYTOSINE-SPECIFIC METHYLTRANSFERASE"/>
    <property type="match status" value="1"/>
</dbReference>
<dbReference type="InterPro" id="IPR018117">
    <property type="entry name" value="C5_DNA_meth_AS"/>
</dbReference>
<dbReference type="InterPro" id="IPR031303">
    <property type="entry name" value="C5_meth_CS"/>
</dbReference>
<protein>
    <recommendedName>
        <fullName evidence="8">Cytosine-specific methyltransferase</fullName>
        <ecNumber evidence="8">2.1.1.37</ecNumber>
    </recommendedName>
</protein>
<evidence type="ECO:0000256" key="7">
    <source>
        <dbReference type="RuleBase" id="RU000416"/>
    </source>
</evidence>
<dbReference type="GO" id="GO:0009307">
    <property type="term" value="P:DNA restriction-modification system"/>
    <property type="evidence" value="ECO:0007669"/>
    <property type="project" value="UniProtKB-KW"/>
</dbReference>
<evidence type="ECO:0000256" key="3">
    <source>
        <dbReference type="ARBA" id="ARBA00022691"/>
    </source>
</evidence>